<sequence>MIKNRGAGKIESRRVLAVRGRNTLQRRPVPEELGDGPTRAGDFTGSSKNKGGAGKIESRRVLAVRGRNTLQRRPVPEELGDGPTRAGDFTGSSKNKGTLSGSIDGKKGNALGTHGTSNRTHGDIGIVDMCVFNPVPRNPSWKWGRSGCYS</sequence>
<feature type="compositionally biased region" description="Polar residues" evidence="1">
    <location>
        <begin position="90"/>
        <end position="101"/>
    </location>
</feature>
<gene>
    <name evidence="2" type="ORF">F2Q69_00012041</name>
</gene>
<reference evidence="2" key="1">
    <citation type="submission" date="2019-12" db="EMBL/GenBank/DDBJ databases">
        <title>Genome sequencing and annotation of Brassica cretica.</title>
        <authorList>
            <person name="Studholme D.J."/>
            <person name="Sarris P."/>
        </authorList>
    </citation>
    <scope>NUCLEOTIDE SEQUENCE</scope>
    <source>
        <strain evidence="2">PFS-109/04</strain>
        <tissue evidence="2">Leaf</tissue>
    </source>
</reference>
<evidence type="ECO:0000256" key="1">
    <source>
        <dbReference type="SAM" id="MobiDB-lite"/>
    </source>
</evidence>
<feature type="region of interest" description="Disordered" evidence="1">
    <location>
        <begin position="1"/>
        <end position="120"/>
    </location>
</feature>
<dbReference type="EMBL" id="QGKX02000996">
    <property type="protein sequence ID" value="KAF3554184.1"/>
    <property type="molecule type" value="Genomic_DNA"/>
</dbReference>
<name>A0A8S9QMT1_BRACR</name>
<accession>A0A8S9QMT1</accession>
<evidence type="ECO:0000313" key="3">
    <source>
        <dbReference type="Proteomes" id="UP000712600"/>
    </source>
</evidence>
<proteinExistence type="predicted"/>
<protein>
    <submittedName>
        <fullName evidence="2">Uncharacterized protein</fullName>
    </submittedName>
</protein>
<organism evidence="2 3">
    <name type="scientific">Brassica cretica</name>
    <name type="common">Mustard</name>
    <dbReference type="NCBI Taxonomy" id="69181"/>
    <lineage>
        <taxon>Eukaryota</taxon>
        <taxon>Viridiplantae</taxon>
        <taxon>Streptophyta</taxon>
        <taxon>Embryophyta</taxon>
        <taxon>Tracheophyta</taxon>
        <taxon>Spermatophyta</taxon>
        <taxon>Magnoliopsida</taxon>
        <taxon>eudicotyledons</taxon>
        <taxon>Gunneridae</taxon>
        <taxon>Pentapetalae</taxon>
        <taxon>rosids</taxon>
        <taxon>malvids</taxon>
        <taxon>Brassicales</taxon>
        <taxon>Brassicaceae</taxon>
        <taxon>Brassiceae</taxon>
        <taxon>Brassica</taxon>
    </lineage>
</organism>
<dbReference type="Proteomes" id="UP000712600">
    <property type="component" value="Unassembled WGS sequence"/>
</dbReference>
<dbReference type="AlphaFoldDB" id="A0A8S9QMT1"/>
<evidence type="ECO:0000313" key="2">
    <source>
        <dbReference type="EMBL" id="KAF3554184.1"/>
    </source>
</evidence>
<comment type="caution">
    <text evidence="2">The sequence shown here is derived from an EMBL/GenBank/DDBJ whole genome shotgun (WGS) entry which is preliminary data.</text>
</comment>